<comment type="caution">
    <text evidence="1">The sequence shown here is derived from an EMBL/GenBank/DDBJ whole genome shotgun (WGS) entry which is preliminary data.</text>
</comment>
<evidence type="ECO:0000313" key="1">
    <source>
        <dbReference type="EMBL" id="MEE2060748.1"/>
    </source>
</evidence>
<dbReference type="EMBL" id="JAUTXY010000014">
    <property type="protein sequence ID" value="MEE2060748.1"/>
    <property type="molecule type" value="Genomic_DNA"/>
</dbReference>
<name>A0ABU7LGR3_9NOCA</name>
<evidence type="ECO:0008006" key="3">
    <source>
        <dbReference type="Google" id="ProtNLM"/>
    </source>
</evidence>
<evidence type="ECO:0000313" key="2">
    <source>
        <dbReference type="Proteomes" id="UP001336020"/>
    </source>
</evidence>
<proteinExistence type="predicted"/>
<gene>
    <name evidence="1" type="ORF">Q7514_24825</name>
</gene>
<reference evidence="1 2" key="1">
    <citation type="submission" date="2023-07" db="EMBL/GenBank/DDBJ databases">
        <authorList>
            <person name="Girao M."/>
            <person name="Carvalho M.F."/>
        </authorList>
    </citation>
    <scope>NUCLEOTIDE SEQUENCE [LARGE SCALE GENOMIC DNA]</scope>
    <source>
        <strain evidence="1 2">YIM65754</strain>
    </source>
</reference>
<keyword evidence="2" id="KW-1185">Reference proteome</keyword>
<organism evidence="1 2">
    <name type="scientific">Rhodococcus artemisiae</name>
    <dbReference type="NCBI Taxonomy" id="714159"/>
    <lineage>
        <taxon>Bacteria</taxon>
        <taxon>Bacillati</taxon>
        <taxon>Actinomycetota</taxon>
        <taxon>Actinomycetes</taxon>
        <taxon>Mycobacteriales</taxon>
        <taxon>Nocardiaceae</taxon>
        <taxon>Rhodococcus</taxon>
    </lineage>
</organism>
<protein>
    <recommendedName>
        <fullName evidence="3">PH (Pleckstrin Homology) domain-containing protein</fullName>
    </recommendedName>
</protein>
<sequence>MADLSHSESSLHLTFSGWEAFFVRRSDMSIPQSSIARVEVLPGWTSEVLGFRNGLAISGFLKVGTFTHPRGTKRLVVMKRGEPVLRIVLRGRQAGDEFDELLISAPNAQDIVGALQRVQKS</sequence>
<dbReference type="RefSeq" id="WP_330135926.1">
    <property type="nucleotide sequence ID" value="NZ_JAUTXY010000014.1"/>
</dbReference>
<dbReference type="Proteomes" id="UP001336020">
    <property type="component" value="Unassembled WGS sequence"/>
</dbReference>
<accession>A0ABU7LGR3</accession>